<accession>A0A423WM03</accession>
<protein>
    <submittedName>
        <fullName evidence="1">Uncharacterized protein</fullName>
    </submittedName>
</protein>
<dbReference type="OrthoDB" id="5231322at2759"/>
<dbReference type="AlphaFoldDB" id="A0A423WM03"/>
<organism evidence="1 2">
    <name type="scientific">Cytospora chrysosperma</name>
    <name type="common">Cytospora canker fungus</name>
    <name type="synonym">Sphaeria chrysosperma</name>
    <dbReference type="NCBI Taxonomy" id="252740"/>
    <lineage>
        <taxon>Eukaryota</taxon>
        <taxon>Fungi</taxon>
        <taxon>Dikarya</taxon>
        <taxon>Ascomycota</taxon>
        <taxon>Pezizomycotina</taxon>
        <taxon>Sordariomycetes</taxon>
        <taxon>Sordariomycetidae</taxon>
        <taxon>Diaporthales</taxon>
        <taxon>Cytosporaceae</taxon>
        <taxon>Cytospora</taxon>
    </lineage>
</organism>
<comment type="caution">
    <text evidence="1">The sequence shown here is derived from an EMBL/GenBank/DDBJ whole genome shotgun (WGS) entry which is preliminary data.</text>
</comment>
<dbReference type="EMBL" id="LJZO01000002">
    <property type="protein sequence ID" value="ROW04390.1"/>
    <property type="molecule type" value="Genomic_DNA"/>
</dbReference>
<gene>
    <name evidence="1" type="ORF">VSDG_00736</name>
</gene>
<evidence type="ECO:0000313" key="1">
    <source>
        <dbReference type="EMBL" id="ROW04390.1"/>
    </source>
</evidence>
<reference evidence="1 2" key="1">
    <citation type="submission" date="2015-09" db="EMBL/GenBank/DDBJ databases">
        <title>Host preference determinants of Valsa canker pathogens revealed by comparative genomics.</title>
        <authorList>
            <person name="Yin Z."/>
            <person name="Huang L."/>
        </authorList>
    </citation>
    <scope>NUCLEOTIDE SEQUENCE [LARGE SCALE GENOMIC DNA]</scope>
    <source>
        <strain evidence="1 2">YSFL</strain>
    </source>
</reference>
<dbReference type="Proteomes" id="UP000284375">
    <property type="component" value="Unassembled WGS sequence"/>
</dbReference>
<evidence type="ECO:0000313" key="2">
    <source>
        <dbReference type="Proteomes" id="UP000284375"/>
    </source>
</evidence>
<name>A0A423WM03_CYTCH</name>
<sequence length="234" mass="25949">MAKDIAVVEGSGEPIGSATKVGGAKWNDDAHQALCGVLLEVIDGAGISWRAHLDRMVELMGERGHTFTREGIRKMPSAWDEARQKDLLEEIYFRATPQLSQEDKDAIVKGMEQRGHTDLTWNAIRLLRTLFRESSGPKAHLDHFNPTATSIFVLPQLHCSTYLQTPLNIFIKTYSEALQPGPKMPPKSMYESPGFWRDFAVATYEITAPSSATMAQIIEKAHAAGGWDINQNGL</sequence>
<proteinExistence type="predicted"/>
<keyword evidence="2" id="KW-1185">Reference proteome</keyword>